<evidence type="ECO:0008006" key="4">
    <source>
        <dbReference type="Google" id="ProtNLM"/>
    </source>
</evidence>
<evidence type="ECO:0000313" key="3">
    <source>
        <dbReference type="Proteomes" id="UP000077628"/>
    </source>
</evidence>
<dbReference type="Proteomes" id="UP000077628">
    <property type="component" value="Unassembled WGS sequence"/>
</dbReference>
<dbReference type="EMBL" id="LUUK01000039">
    <property type="protein sequence ID" value="OAI25396.1"/>
    <property type="molecule type" value="Genomic_DNA"/>
</dbReference>
<comment type="caution">
    <text evidence="2">The sequence shown here is derived from an EMBL/GenBank/DDBJ whole genome shotgun (WGS) entry which is preliminary data.</text>
</comment>
<accession>A0A177P540</accession>
<name>A0A177P540_9GAMM</name>
<proteinExistence type="predicted"/>
<feature type="signal peptide" evidence="1">
    <location>
        <begin position="1"/>
        <end position="26"/>
    </location>
</feature>
<sequence>MLNMNRFNWAALAVVSLCGLSGQAQAHVDYADLSDPISSPGGVNGGTFTNFGWHNGTEAVLGDSHSLAGGTFFKFHLDQSSLVTITFSDISGTDALNPAFSLYSGLFAAEAHDDTTVDPLNPKVLVSTPTPHVVKLASPVDNGVLSPFRDTEHVEYRGQFDALDSWSMANNSGEWAVIQYLTHVGPAGGNSVSLVNYLLGAGDYTIAAGGGTVYDAATALEGLDGQISLSVTAVPLPAAVWLFAPVLAGLTATARKRNSAKG</sequence>
<keyword evidence="3" id="KW-1185">Reference proteome</keyword>
<organism evidence="2 3">
    <name type="scientific">Methylomonas koyamae</name>
    <dbReference type="NCBI Taxonomy" id="702114"/>
    <lineage>
        <taxon>Bacteria</taxon>
        <taxon>Pseudomonadati</taxon>
        <taxon>Pseudomonadota</taxon>
        <taxon>Gammaproteobacteria</taxon>
        <taxon>Methylococcales</taxon>
        <taxon>Methylococcaceae</taxon>
        <taxon>Methylomonas</taxon>
    </lineage>
</organism>
<gene>
    <name evidence="2" type="ORF">A1355_19780</name>
</gene>
<feature type="chain" id="PRO_5008069952" description="PEP-CTERM sorting domain-containing protein" evidence="1">
    <location>
        <begin position="27"/>
        <end position="262"/>
    </location>
</feature>
<reference evidence="3" key="1">
    <citation type="submission" date="2016-03" db="EMBL/GenBank/DDBJ databases">
        <authorList>
            <person name="Heylen K."/>
            <person name="De Vos P."/>
            <person name="Vekeman B."/>
        </authorList>
    </citation>
    <scope>NUCLEOTIDE SEQUENCE [LARGE SCALE GENOMIC DNA]</scope>
    <source>
        <strain evidence="3">R-45383</strain>
    </source>
</reference>
<dbReference type="AlphaFoldDB" id="A0A177P540"/>
<evidence type="ECO:0000313" key="2">
    <source>
        <dbReference type="EMBL" id="OAI25396.1"/>
    </source>
</evidence>
<keyword evidence="1" id="KW-0732">Signal</keyword>
<protein>
    <recommendedName>
        <fullName evidence="4">PEP-CTERM sorting domain-containing protein</fullName>
    </recommendedName>
</protein>
<evidence type="ECO:0000256" key="1">
    <source>
        <dbReference type="SAM" id="SignalP"/>
    </source>
</evidence>